<dbReference type="InterPro" id="IPR011990">
    <property type="entry name" value="TPR-like_helical_dom_sf"/>
</dbReference>
<evidence type="ECO:0000313" key="3">
    <source>
        <dbReference type="EMBL" id="CAE8631934.1"/>
    </source>
</evidence>
<dbReference type="PANTHER" id="PTHR47447:SF17">
    <property type="entry name" value="OS12G0638900 PROTEIN"/>
    <property type="match status" value="1"/>
</dbReference>
<sequence>MNLVTARVEPNVVLYSSTISACQKGQELELALELFVEMQSLRILPHVQALTAIASACQSCGEWELALLMLHQAKTDKHVKLDIVIYNSVMTACANAGEWQRSLALYDELQTAGLVPTDVTCRVILAASRQAGSGELARGLLQDMQASRQQPDSSAYNSAMAACSAEQWEEASELLRAMFQQGLTPSHRNFVAGLGMGVSVTQWVSTLRLLREILQRRLNADVAAFTEAVSACGDATVWERSLALHRELEISWGITPDLFAFNAVVMACERGHQHGRAQNLLQDLRSQELTPDAVTFHSLISCCAKTQEWESAQAFLAEMRRELPWSEGRDLTMERGPYVAMMGLSGFWDKALWLLQELRTAGLEPDIVAHNACISACEKGRWQPALQILRSLQRSGSLEPDVVTFTSLISSCRAHRRWASCLGLLGLMRREGVTPNALTLSSTLMACESAYHSPIMPEMLLETEGV</sequence>
<dbReference type="AlphaFoldDB" id="A0A813H2N9"/>
<keyword evidence="1" id="KW-0677">Repeat</keyword>
<feature type="repeat" description="PPR" evidence="2">
    <location>
        <begin position="292"/>
        <end position="322"/>
    </location>
</feature>
<feature type="non-terminal residue" evidence="3">
    <location>
        <position position="466"/>
    </location>
</feature>
<dbReference type="OrthoDB" id="185373at2759"/>
<evidence type="ECO:0000256" key="1">
    <source>
        <dbReference type="ARBA" id="ARBA00022737"/>
    </source>
</evidence>
<keyword evidence="4" id="KW-1185">Reference proteome</keyword>
<gene>
    <name evidence="3" type="ORF">PGLA1383_LOCUS47936</name>
</gene>
<comment type="caution">
    <text evidence="3">The sequence shown here is derived from an EMBL/GenBank/DDBJ whole genome shotgun (WGS) entry which is preliminary data.</text>
</comment>
<feature type="repeat" description="PPR" evidence="2">
    <location>
        <begin position="82"/>
        <end position="116"/>
    </location>
</feature>
<dbReference type="Gene3D" id="1.25.40.10">
    <property type="entry name" value="Tetratricopeptide repeat domain"/>
    <property type="match status" value="3"/>
</dbReference>
<dbReference type="Pfam" id="PF13812">
    <property type="entry name" value="PPR_3"/>
    <property type="match status" value="4"/>
</dbReference>
<evidence type="ECO:0008006" key="5">
    <source>
        <dbReference type="Google" id="ProtNLM"/>
    </source>
</evidence>
<dbReference type="EMBL" id="CAJNNV010030248">
    <property type="protein sequence ID" value="CAE8631934.1"/>
    <property type="molecule type" value="Genomic_DNA"/>
</dbReference>
<protein>
    <recommendedName>
        <fullName evidence="5">Pentacotripeptide-repeat region of PRORP domain-containing protein</fullName>
    </recommendedName>
</protein>
<reference evidence="3" key="1">
    <citation type="submission" date="2021-02" db="EMBL/GenBank/DDBJ databases">
        <authorList>
            <person name="Dougan E. K."/>
            <person name="Rhodes N."/>
            <person name="Thang M."/>
            <person name="Chan C."/>
        </authorList>
    </citation>
    <scope>NUCLEOTIDE SEQUENCE</scope>
</reference>
<feature type="repeat" description="PPR" evidence="2">
    <location>
        <begin position="11"/>
        <end position="45"/>
    </location>
</feature>
<accession>A0A813H2N9</accession>
<evidence type="ECO:0000256" key="2">
    <source>
        <dbReference type="PROSITE-ProRule" id="PRU00708"/>
    </source>
</evidence>
<dbReference type="InterPro" id="IPR002885">
    <property type="entry name" value="PPR_rpt"/>
</dbReference>
<dbReference type="PROSITE" id="PS51257">
    <property type="entry name" value="PROKAR_LIPOPROTEIN"/>
    <property type="match status" value="1"/>
</dbReference>
<evidence type="ECO:0000313" key="4">
    <source>
        <dbReference type="Proteomes" id="UP000654075"/>
    </source>
</evidence>
<organism evidence="3 4">
    <name type="scientific">Polarella glacialis</name>
    <name type="common">Dinoflagellate</name>
    <dbReference type="NCBI Taxonomy" id="89957"/>
    <lineage>
        <taxon>Eukaryota</taxon>
        <taxon>Sar</taxon>
        <taxon>Alveolata</taxon>
        <taxon>Dinophyceae</taxon>
        <taxon>Suessiales</taxon>
        <taxon>Suessiaceae</taxon>
        <taxon>Polarella</taxon>
    </lineage>
</organism>
<dbReference type="Proteomes" id="UP000654075">
    <property type="component" value="Unassembled WGS sequence"/>
</dbReference>
<proteinExistence type="predicted"/>
<dbReference type="NCBIfam" id="TIGR00756">
    <property type="entry name" value="PPR"/>
    <property type="match status" value="2"/>
</dbReference>
<feature type="repeat" description="PPR" evidence="2">
    <location>
        <begin position="401"/>
        <end position="435"/>
    </location>
</feature>
<dbReference type="PANTHER" id="PTHR47447">
    <property type="entry name" value="OS03G0856100 PROTEIN"/>
    <property type="match status" value="1"/>
</dbReference>
<name>A0A813H2N9_POLGL</name>
<dbReference type="PROSITE" id="PS51375">
    <property type="entry name" value="PPR"/>
    <property type="match status" value="4"/>
</dbReference>